<organism evidence="3 4">
    <name type="scientific">Pseudomicrostroma glucosiphilum</name>
    <dbReference type="NCBI Taxonomy" id="1684307"/>
    <lineage>
        <taxon>Eukaryota</taxon>
        <taxon>Fungi</taxon>
        <taxon>Dikarya</taxon>
        <taxon>Basidiomycota</taxon>
        <taxon>Ustilaginomycotina</taxon>
        <taxon>Exobasidiomycetes</taxon>
        <taxon>Microstromatales</taxon>
        <taxon>Microstromatales incertae sedis</taxon>
        <taxon>Pseudomicrostroma</taxon>
    </lineage>
</organism>
<feature type="transmembrane region" description="Helical" evidence="2">
    <location>
        <begin position="66"/>
        <end position="85"/>
    </location>
</feature>
<protein>
    <recommendedName>
        <fullName evidence="5">VanZ-like domain-containing protein</fullName>
    </recommendedName>
</protein>
<dbReference type="GeneID" id="37016336"/>
<feature type="region of interest" description="Disordered" evidence="1">
    <location>
        <begin position="217"/>
        <end position="301"/>
    </location>
</feature>
<dbReference type="RefSeq" id="XP_025344940.1">
    <property type="nucleotide sequence ID" value="XM_025494602.1"/>
</dbReference>
<feature type="compositionally biased region" description="Basic and acidic residues" evidence="1">
    <location>
        <begin position="248"/>
        <end position="265"/>
    </location>
</feature>
<feature type="transmembrane region" description="Helical" evidence="2">
    <location>
        <begin position="158"/>
        <end position="180"/>
    </location>
</feature>
<feature type="transmembrane region" description="Helical" evidence="2">
    <location>
        <begin position="97"/>
        <end position="114"/>
    </location>
</feature>
<name>A0A316TX67_9BASI</name>
<dbReference type="PANTHER" id="PTHR28008">
    <property type="entry name" value="DOMAIN PROTEIN, PUTATIVE (AFU_ORTHOLOGUE AFUA_3G10980)-RELATED"/>
    <property type="match status" value="1"/>
</dbReference>
<dbReference type="EMBL" id="KZ819340">
    <property type="protein sequence ID" value="PWN17780.1"/>
    <property type="molecule type" value="Genomic_DNA"/>
</dbReference>
<reference evidence="3 4" key="1">
    <citation type="journal article" date="2018" name="Mol. Biol. Evol.">
        <title>Broad Genomic Sampling Reveals a Smut Pathogenic Ancestry of the Fungal Clade Ustilaginomycotina.</title>
        <authorList>
            <person name="Kijpornyongpan T."/>
            <person name="Mondo S.J."/>
            <person name="Barry K."/>
            <person name="Sandor L."/>
            <person name="Lee J."/>
            <person name="Lipzen A."/>
            <person name="Pangilinan J."/>
            <person name="LaButti K."/>
            <person name="Hainaut M."/>
            <person name="Henrissat B."/>
            <person name="Grigoriev I.V."/>
            <person name="Spatafora J.W."/>
            <person name="Aime M.C."/>
        </authorList>
    </citation>
    <scope>NUCLEOTIDE SEQUENCE [LARGE SCALE GENOMIC DNA]</scope>
    <source>
        <strain evidence="3 4">MCA 4718</strain>
    </source>
</reference>
<evidence type="ECO:0000256" key="2">
    <source>
        <dbReference type="SAM" id="Phobius"/>
    </source>
</evidence>
<dbReference type="AlphaFoldDB" id="A0A316TX67"/>
<keyword evidence="2" id="KW-1133">Transmembrane helix</keyword>
<keyword evidence="2" id="KW-0812">Transmembrane</keyword>
<dbReference type="Proteomes" id="UP000245942">
    <property type="component" value="Unassembled WGS sequence"/>
</dbReference>
<feature type="transmembrane region" description="Helical" evidence="2">
    <location>
        <begin position="126"/>
        <end position="146"/>
    </location>
</feature>
<dbReference type="PANTHER" id="PTHR28008:SF1">
    <property type="entry name" value="DOMAIN PROTEIN, PUTATIVE (AFU_ORTHOLOGUE AFUA_3G10980)-RELATED"/>
    <property type="match status" value="1"/>
</dbReference>
<dbReference type="OrthoDB" id="63581at2759"/>
<keyword evidence="4" id="KW-1185">Reference proteome</keyword>
<proteinExistence type="predicted"/>
<gene>
    <name evidence="3" type="ORF">BCV69DRAFT_301802</name>
</gene>
<evidence type="ECO:0000313" key="4">
    <source>
        <dbReference type="Proteomes" id="UP000245942"/>
    </source>
</evidence>
<evidence type="ECO:0000313" key="3">
    <source>
        <dbReference type="EMBL" id="PWN17780.1"/>
    </source>
</evidence>
<evidence type="ECO:0000256" key="1">
    <source>
        <dbReference type="SAM" id="MobiDB-lite"/>
    </source>
</evidence>
<sequence>MPPRLPTRAQGPDSYLGSLKQLFSLSPPPPPHNTRPRLLRSLVTRSVAVPLSRDGRLTLPVRVRPAMIFLTFVCLIMLGFLGLSPSPNGGLPIPDKSLHFLSFFLSTLLFYFIFSLPSSTLSHTPLLRFFPPIFTGVVCLGVGGILSEFVQGALPYKIFDWGDILANLLGGGLGLALAMWGEGEWKKRRELKRLYTSVRQGGGEEDDFDQMGELLSEGSEGEEEEGGAGDWRRGGGAQARGFDLEDPWSSRDDDAGRRGGGREGRIALPTSTRDAQPSPAQQQQPPVRKGEDLFSIEDDDE</sequence>
<feature type="compositionally biased region" description="Low complexity" evidence="1">
    <location>
        <begin position="275"/>
        <end position="286"/>
    </location>
</feature>
<evidence type="ECO:0008006" key="5">
    <source>
        <dbReference type="Google" id="ProtNLM"/>
    </source>
</evidence>
<keyword evidence="2" id="KW-0472">Membrane</keyword>
<accession>A0A316TX67</accession>